<evidence type="ECO:0000313" key="4">
    <source>
        <dbReference type="Proteomes" id="UP000629870"/>
    </source>
</evidence>
<proteinExistence type="predicted"/>
<evidence type="ECO:0000313" key="1">
    <source>
        <dbReference type="EMBL" id="MBB6015188.1"/>
    </source>
</evidence>
<dbReference type="EMBL" id="VDMO01000001">
    <property type="protein sequence ID" value="TNM73104.1"/>
    <property type="molecule type" value="Genomic_DNA"/>
</dbReference>
<dbReference type="RefSeq" id="WP_139400172.1">
    <property type="nucleotide sequence ID" value="NZ_JACHEW010000002.1"/>
</dbReference>
<evidence type="ECO:0000313" key="2">
    <source>
        <dbReference type="EMBL" id="TNM73104.1"/>
    </source>
</evidence>
<organism evidence="2 3">
    <name type="scientific">Deinococcus radiopugnans ATCC 19172</name>
    <dbReference type="NCBI Taxonomy" id="585398"/>
    <lineage>
        <taxon>Bacteria</taxon>
        <taxon>Thermotogati</taxon>
        <taxon>Deinococcota</taxon>
        <taxon>Deinococci</taxon>
        <taxon>Deinococcales</taxon>
        <taxon>Deinococcaceae</taxon>
        <taxon>Deinococcus</taxon>
    </lineage>
</organism>
<name>A0A5C4YCI0_9DEIO</name>
<comment type="caution">
    <text evidence="2">The sequence shown here is derived from an EMBL/GenBank/DDBJ whole genome shotgun (WGS) entry which is preliminary data.</text>
</comment>
<keyword evidence="4" id="KW-1185">Reference proteome</keyword>
<dbReference type="EMBL" id="JACHEW010000002">
    <property type="protein sequence ID" value="MBB6015188.1"/>
    <property type="molecule type" value="Genomic_DNA"/>
</dbReference>
<reference evidence="1 4" key="2">
    <citation type="submission" date="2020-08" db="EMBL/GenBank/DDBJ databases">
        <title>Genomic Encyclopedia of Type Strains, Phase IV (KMG-IV): sequencing the most valuable type-strain genomes for metagenomic binning, comparative biology and taxonomic classification.</title>
        <authorList>
            <person name="Goeker M."/>
        </authorList>
    </citation>
    <scope>NUCLEOTIDE SEQUENCE [LARGE SCALE GENOMIC DNA]</scope>
    <source>
        <strain evidence="1 4">DSM 12027</strain>
    </source>
</reference>
<dbReference type="Gene3D" id="2.40.100.20">
    <property type="match status" value="1"/>
</dbReference>
<sequence>MLVFTFAAGELHARLEPGLAPVTCAALRQALRTPVTVRVRHAMFTGPEMSMQLPTRPHPQLLQTPLEAAVIMPLEGQVLFTVLPPHVWPGTTDAVFDLGIYYGPYGRTFFPSGWLPGNAFARIIPEHHGLMKKIGRSLLEDGAQDVTIVMRGQEAAR</sequence>
<protein>
    <submittedName>
        <fullName evidence="2">DUF3830 family protein</fullName>
    </submittedName>
</protein>
<dbReference type="Proteomes" id="UP000629870">
    <property type="component" value="Unassembled WGS sequence"/>
</dbReference>
<evidence type="ECO:0000313" key="3">
    <source>
        <dbReference type="Proteomes" id="UP000313988"/>
    </source>
</evidence>
<dbReference type="Proteomes" id="UP000313988">
    <property type="component" value="Unassembled WGS sequence"/>
</dbReference>
<dbReference type="OrthoDB" id="8479268at2"/>
<dbReference type="AlphaFoldDB" id="A0A5C4YCI0"/>
<dbReference type="InterPro" id="IPR024532">
    <property type="entry name" value="DUF3830"/>
</dbReference>
<reference evidence="2 3" key="1">
    <citation type="submission" date="2019-06" db="EMBL/GenBank/DDBJ databases">
        <title>Genome sequence of Deinococcus radiopugnans ATCC 19172.</title>
        <authorList>
            <person name="Maclea K.S."/>
            <person name="Maynard C.R."/>
        </authorList>
    </citation>
    <scope>NUCLEOTIDE SEQUENCE [LARGE SCALE GENOMIC DNA]</scope>
    <source>
        <strain evidence="2 3">ATCC 19172</strain>
    </source>
</reference>
<dbReference type="Pfam" id="PF12903">
    <property type="entry name" value="DUF3830"/>
    <property type="match status" value="1"/>
</dbReference>
<accession>A0A5C4YCI0</accession>
<gene>
    <name evidence="2" type="ORF">FHR04_01375</name>
    <name evidence="1" type="ORF">HNQ04_000417</name>
</gene>